<sequence>MTSENERFKEFTFAEEEIVDMNCEEILDRVIRRGLDEAIEAQNRWLDDIKLFFKKKRRPLPTKSLVGQTGYAKDYGMKLRQSTDTLWADTWTRLRREYERVLQDFDDLKLFDPTKHMLIGEVDLASDEFLLEELDQEEEGDSDVEEDDNSFEKSEWESRGVLNQTSTRRKILDYKTQVTPQRRPLPRNRILN</sequence>
<feature type="region of interest" description="Disordered" evidence="1">
    <location>
        <begin position="135"/>
        <end position="168"/>
    </location>
</feature>
<comment type="caution">
    <text evidence="2">The sequence shown here is derived from an EMBL/GenBank/DDBJ whole genome shotgun (WGS) entry which is preliminary data.</text>
</comment>
<keyword evidence="3" id="KW-1185">Reference proteome</keyword>
<reference evidence="2" key="1">
    <citation type="submission" date="2021-07" db="EMBL/GenBank/DDBJ databases">
        <authorList>
            <person name="Durling M."/>
        </authorList>
    </citation>
    <scope>NUCLEOTIDE SEQUENCE</scope>
</reference>
<name>A0A9N9L045_9HELO</name>
<dbReference type="EMBL" id="CAJVRL010000072">
    <property type="protein sequence ID" value="CAG8956679.1"/>
    <property type="molecule type" value="Genomic_DNA"/>
</dbReference>
<feature type="region of interest" description="Disordered" evidence="1">
    <location>
        <begin position="173"/>
        <end position="192"/>
    </location>
</feature>
<organism evidence="2 3">
    <name type="scientific">Hymenoscyphus fraxineus</name>
    <dbReference type="NCBI Taxonomy" id="746836"/>
    <lineage>
        <taxon>Eukaryota</taxon>
        <taxon>Fungi</taxon>
        <taxon>Dikarya</taxon>
        <taxon>Ascomycota</taxon>
        <taxon>Pezizomycotina</taxon>
        <taxon>Leotiomycetes</taxon>
        <taxon>Helotiales</taxon>
        <taxon>Helotiaceae</taxon>
        <taxon>Hymenoscyphus</taxon>
    </lineage>
</organism>
<gene>
    <name evidence="2" type="ORF">HYFRA_00012223</name>
</gene>
<feature type="compositionally biased region" description="Acidic residues" evidence="1">
    <location>
        <begin position="135"/>
        <end position="149"/>
    </location>
</feature>
<dbReference type="Proteomes" id="UP000696280">
    <property type="component" value="Unassembled WGS sequence"/>
</dbReference>
<evidence type="ECO:0000313" key="2">
    <source>
        <dbReference type="EMBL" id="CAG8956679.1"/>
    </source>
</evidence>
<evidence type="ECO:0000313" key="3">
    <source>
        <dbReference type="Proteomes" id="UP000696280"/>
    </source>
</evidence>
<proteinExistence type="predicted"/>
<dbReference type="AlphaFoldDB" id="A0A9N9L045"/>
<evidence type="ECO:0000256" key="1">
    <source>
        <dbReference type="SAM" id="MobiDB-lite"/>
    </source>
</evidence>
<protein>
    <submittedName>
        <fullName evidence="2">Uncharacterized protein</fullName>
    </submittedName>
</protein>
<accession>A0A9N9L045</accession>